<proteinExistence type="predicted"/>
<name>M2QU11_9PSEU</name>
<dbReference type="AlphaFoldDB" id="M2QU11"/>
<evidence type="ECO:0000313" key="1">
    <source>
        <dbReference type="EMBL" id="EMD29991.1"/>
    </source>
</evidence>
<gene>
    <name evidence="1" type="ORF">C791_1655</name>
</gene>
<comment type="caution">
    <text evidence="1">The sequence shown here is derived from an EMBL/GenBank/DDBJ whole genome shotgun (WGS) entry which is preliminary data.</text>
</comment>
<sequence length="311" mass="33767">MHRPQTNRVEDAEVHGHVVQVGQVHGDLVVGAGAGQAPALTPLREADPVRLGVHRPIRLGDDTSMPDYVPRDIDPELRSLVGEAAEAGGFVLVVGGSSVGKTRSLFEALRAVVPDWSLAHPSGEQWLTGLDRVVVWLDELQQYLNGRDGLTASDVRDLLGRGVIVVATLWPHYYDTYTRTTQTVEDDRFAFERELLKLATVVRLGTDFTAAETERAQKAATHDDRLRHALEAKDFGVAQVLAAAPQIVHRWENASGYARAVLTAAMDCVLLGAQQPVPAEVFRAAAPGYCTPAERAGAPPDWFEKALAYAT</sequence>
<dbReference type="PATRIC" id="fig|1238180.3.peg.342"/>
<dbReference type="EMBL" id="ANMG01000002">
    <property type="protein sequence ID" value="EMD29991.1"/>
    <property type="molecule type" value="Genomic_DNA"/>
</dbReference>
<organism evidence="1 2">
    <name type="scientific">Amycolatopsis azurea DSM 43854</name>
    <dbReference type="NCBI Taxonomy" id="1238180"/>
    <lineage>
        <taxon>Bacteria</taxon>
        <taxon>Bacillati</taxon>
        <taxon>Actinomycetota</taxon>
        <taxon>Actinomycetes</taxon>
        <taxon>Pseudonocardiales</taxon>
        <taxon>Pseudonocardiaceae</taxon>
        <taxon>Amycolatopsis</taxon>
    </lineage>
</organism>
<protein>
    <submittedName>
        <fullName evidence="1">Uncharacterized protein</fullName>
    </submittedName>
</protein>
<evidence type="ECO:0000313" key="2">
    <source>
        <dbReference type="Proteomes" id="UP000014137"/>
    </source>
</evidence>
<reference evidence="1 2" key="1">
    <citation type="submission" date="2012-10" db="EMBL/GenBank/DDBJ databases">
        <title>Genome assembly of Amycolatopsis azurea DSM 43854.</title>
        <authorList>
            <person name="Khatri I."/>
            <person name="Kaur I."/>
            <person name="Subramanian S."/>
            <person name="Mayilraj S."/>
        </authorList>
    </citation>
    <scope>NUCLEOTIDE SEQUENCE [LARGE SCALE GENOMIC DNA]</scope>
    <source>
        <strain evidence="1 2">DSM 43854</strain>
    </source>
</reference>
<accession>M2QU11</accession>
<dbReference type="Proteomes" id="UP000014137">
    <property type="component" value="Unassembled WGS sequence"/>
</dbReference>
<dbReference type="RefSeq" id="WP_005150183.1">
    <property type="nucleotide sequence ID" value="NZ_ANMG01000002.1"/>
</dbReference>